<keyword evidence="2 9" id="KW-0853">WD repeat</keyword>
<feature type="region of interest" description="Disordered" evidence="11">
    <location>
        <begin position="989"/>
        <end position="1026"/>
    </location>
</feature>
<dbReference type="Pfam" id="PF00400">
    <property type="entry name" value="WD40"/>
    <property type="match status" value="2"/>
</dbReference>
<evidence type="ECO:0000259" key="13">
    <source>
        <dbReference type="PROSITE" id="PS51192"/>
    </source>
</evidence>
<dbReference type="PROSITE" id="PS50082">
    <property type="entry name" value="WD_REPEATS_2"/>
    <property type="match status" value="4"/>
</dbReference>
<dbReference type="SUPFAM" id="SSF50044">
    <property type="entry name" value="SH3-domain"/>
    <property type="match status" value="1"/>
</dbReference>
<dbReference type="PANTHER" id="PTHR13720:SF33">
    <property type="entry name" value="HELP DOMAIN-CONTAINING PROTEIN"/>
    <property type="match status" value="1"/>
</dbReference>
<keyword evidence="4" id="KW-0547">Nucleotide-binding</keyword>
<protein>
    <submittedName>
        <fullName evidence="16">ATP-dependent RNA helicase DDX20</fullName>
    </submittedName>
</protein>
<dbReference type="InterPro" id="IPR036028">
    <property type="entry name" value="SH3-like_dom_sf"/>
</dbReference>
<dbReference type="OrthoDB" id="47802at2759"/>
<keyword evidence="1 8" id="KW-0728">SH3 domain</keyword>
<evidence type="ECO:0000256" key="9">
    <source>
        <dbReference type="PROSITE-ProRule" id="PRU00221"/>
    </source>
</evidence>
<dbReference type="CDD" id="cd18787">
    <property type="entry name" value="SF2_C_DEAD"/>
    <property type="match status" value="1"/>
</dbReference>
<evidence type="ECO:0000259" key="15">
    <source>
        <dbReference type="PROSITE" id="PS51195"/>
    </source>
</evidence>
<dbReference type="SMART" id="SM00490">
    <property type="entry name" value="HELICc"/>
    <property type="match status" value="1"/>
</dbReference>
<dbReference type="InterPro" id="IPR015943">
    <property type="entry name" value="WD40/YVTN_repeat-like_dom_sf"/>
</dbReference>
<keyword evidence="6 16" id="KW-0347">Helicase</keyword>
<feature type="region of interest" description="Disordered" evidence="11">
    <location>
        <begin position="1550"/>
        <end position="1569"/>
    </location>
</feature>
<dbReference type="GO" id="GO:0008017">
    <property type="term" value="F:microtubule binding"/>
    <property type="evidence" value="ECO:0007669"/>
    <property type="project" value="TreeGrafter"/>
</dbReference>
<dbReference type="InterPro" id="IPR050630">
    <property type="entry name" value="WD_repeat_EMAP"/>
</dbReference>
<gene>
    <name evidence="16" type="ORF">AM587_10011112</name>
</gene>
<dbReference type="PROSITE" id="PS50002">
    <property type="entry name" value="SH3"/>
    <property type="match status" value="1"/>
</dbReference>
<dbReference type="PROSITE" id="PS51192">
    <property type="entry name" value="HELICASE_ATP_BIND_1"/>
    <property type="match status" value="1"/>
</dbReference>
<sequence>MYERALVRYPQCRSNVFAPSAYDYEDTPSSDASAALQAPQASLELEYVYGCRSGVTTSLSSSHPPAPNASTNNNAFYISNGEIMWFTATLVVLYRKETNTQRFFREHTNEVTSVAIHPNQRIVASGQAGRSAFVLVWNANDEPLGKRFACLKGHQVTVRSISFSHDGKLLASLGGDMYNTICIHDWKAQELLVSARGHTFRVHAVAFNPFQAYGRPEANRSKKPGQALHDDDACYTLVSCGVRHIRFWTLTKGDYVPPPSKEKADSAFYGSTFGGPQRLRPPTPTEKVWKLEGNVPSFHGRFEVQDFTSLTFVNDSPPLYMYDEHSKELVATNITDHSLGRIVAGTAKGDICLFLQPRASPGIHTVSERDLQKEPAKWWEIPDEYTDAEINELVLEKITYEPTGRLVDVVPHDQETGNRFKLPKQAQVEMEGLSKKMALWPNATALHSRLDGLKYSGPLAHQGAAFQVAYSKKRNLIMSCGNDGKLLLWTCRLSKPMRVPGVNTQGVFTPLTDTFAEGSHALLPLDDPMKAFHLPTALPNAFSAGGNATTPKPTSIVWKDDGNFVLVATSNSCIWELNIVSGEWNLLFEAHTGAVAACSADPTVQEAATISQEGYLRFWDLDQHLCIRRLYLGNFINSSVKAFCMEHHPTGHELSIGLSSGELLVVDCHDFRVSLRKSIKPTTASTANAHLGLYGIAQVKYCPNGKYLAVGVKDTFVYIFDVINGYKKLHVCEGHSSAVTHLTWNMDGDILQSNAADGEILHWLISPTKGETKQITDAFLIRDVQWIKLTCVFGWPTPGIWSEDSPNLVDIAAVCTTGPKSVNEHEELENTYSTSNEDLLAVACRSSIHLLKYPSHRGAKRKVYKAHSSAITAIGFSFDDAFLVTVGGDDGTLIQWKVVSEGTSPSRVDANFGTKNAHQIQLTYDDNVGERHSSTPVPPPHDDKPRSSQLSPRKQSRQYRERPIYQDDSFKEFQNDQIDSEVQEAALNVKSLHQSTNDGDSTTDRETKEESPDTNQGISYRRAVDNDDQLPVPIQVRVIRDYTAEKPDDLSMNRGEILRVLSKGSGEWWLGETCDGTKGYFPATFVEDIDLSIPSTDEEPIASEDQLAEGATTFSDIPLHGDVGRALTAMRFLRPSPIQLHALPVTLFGNDVIGQAKSGTGKTAVFGVTAIEHAIRNIEQRTQEVEDQMVGDPLALILAPTREIAVQIETVLRQLAQFRPDIVIRTCIGGLPVAQDQIHLAAGCHIVVGTPGRVKALVDQCSLPCSAIRLLVLDEVDKLMTRDFEKDRSLRAQQIQYIADALPERRQTLAFSATFTTDQLMAVAQLMRTPQIVRVRGPGDVTTEFISSADDLEKWKKREQSNSPELWLRHVRQFYSVVNTPSGPAAGDDILDIKAKVVKLAALLSEIVFVQCMVFCNDKFRAEALATALAAQGWPAACITGSQTQATRLEVMEGFRASRSRVLVSTDLTARGIDVDKVNFVVNLDLPRDPATYLHRVGRTGRFGGKGLAVTLLARKEVQGISLLARVFKMEINELPSPVPAEIYTYAAPEENGGGEEAEGPADGVVDETFPPEVVSESYNCEGNDEEEGDKPTDSAAAGKFSADETEHSSKRHNYEDEAENSISSAAKMAVVNEQLSRAVVSRYDMEEKSYESWVRLL</sequence>
<dbReference type="Pfam" id="PF07653">
    <property type="entry name" value="SH3_2"/>
    <property type="match status" value="1"/>
</dbReference>
<name>A0A0W8CHN8_PHYNI</name>
<dbReference type="InterPro" id="IPR001680">
    <property type="entry name" value="WD40_rpt"/>
</dbReference>
<dbReference type="InterPro" id="IPR027417">
    <property type="entry name" value="P-loop_NTPase"/>
</dbReference>
<accession>A0A0W8CHN8</accession>
<evidence type="ECO:0000256" key="6">
    <source>
        <dbReference type="ARBA" id="ARBA00022806"/>
    </source>
</evidence>
<dbReference type="SMART" id="SM00326">
    <property type="entry name" value="SH3"/>
    <property type="match status" value="1"/>
</dbReference>
<dbReference type="InterPro" id="IPR036322">
    <property type="entry name" value="WD40_repeat_dom_sf"/>
</dbReference>
<evidence type="ECO:0000256" key="11">
    <source>
        <dbReference type="SAM" id="MobiDB-lite"/>
    </source>
</evidence>
<dbReference type="InterPro" id="IPR001650">
    <property type="entry name" value="Helicase_C-like"/>
</dbReference>
<evidence type="ECO:0000256" key="5">
    <source>
        <dbReference type="ARBA" id="ARBA00022801"/>
    </source>
</evidence>
<keyword evidence="5" id="KW-0378">Hydrolase</keyword>
<feature type="region of interest" description="Disordered" evidence="11">
    <location>
        <begin position="927"/>
        <end position="968"/>
    </location>
</feature>
<feature type="short sequence motif" description="Q motif" evidence="10">
    <location>
        <begin position="1112"/>
        <end position="1140"/>
    </location>
</feature>
<evidence type="ECO:0000313" key="17">
    <source>
        <dbReference type="Proteomes" id="UP000052943"/>
    </source>
</evidence>
<dbReference type="GO" id="GO:0005524">
    <property type="term" value="F:ATP binding"/>
    <property type="evidence" value="ECO:0007669"/>
    <property type="project" value="UniProtKB-KW"/>
</dbReference>
<evidence type="ECO:0000313" key="16">
    <source>
        <dbReference type="EMBL" id="KUF83564.1"/>
    </source>
</evidence>
<dbReference type="Pfam" id="PF00271">
    <property type="entry name" value="Helicase_C"/>
    <property type="match status" value="1"/>
</dbReference>
<feature type="domain" description="Helicase C-terminal" evidence="14">
    <location>
        <begin position="1402"/>
        <end position="1543"/>
    </location>
</feature>
<dbReference type="Proteomes" id="UP000052943">
    <property type="component" value="Unassembled WGS sequence"/>
</dbReference>
<evidence type="ECO:0000259" key="14">
    <source>
        <dbReference type="PROSITE" id="PS51194"/>
    </source>
</evidence>
<feature type="compositionally biased region" description="Basic and acidic residues" evidence="11">
    <location>
        <begin position="1002"/>
        <end position="1011"/>
    </location>
</feature>
<keyword evidence="7" id="KW-0067">ATP-binding</keyword>
<dbReference type="InterPro" id="IPR014001">
    <property type="entry name" value="Helicase_ATP-bd"/>
</dbReference>
<evidence type="ECO:0000259" key="12">
    <source>
        <dbReference type="PROSITE" id="PS50002"/>
    </source>
</evidence>
<keyword evidence="3" id="KW-0677">Repeat</keyword>
<dbReference type="STRING" id="4790.A0A0W8CHN8"/>
<feature type="compositionally biased region" description="Basic and acidic residues" evidence="11">
    <location>
        <begin position="958"/>
        <end position="968"/>
    </location>
</feature>
<feature type="compositionally biased region" description="Basic and acidic residues" evidence="11">
    <location>
        <begin position="1602"/>
        <end position="1616"/>
    </location>
</feature>
<dbReference type="InterPro" id="IPR001452">
    <property type="entry name" value="SH3_domain"/>
</dbReference>
<dbReference type="SUPFAM" id="SSF69322">
    <property type="entry name" value="Tricorn protease domain 2"/>
    <property type="match status" value="1"/>
</dbReference>
<feature type="domain" description="SH3" evidence="12">
    <location>
        <begin position="1031"/>
        <end position="1091"/>
    </location>
</feature>
<dbReference type="InterPro" id="IPR055442">
    <property type="entry name" value="Beta-prop_EML-like_2nd"/>
</dbReference>
<feature type="repeat" description="WD" evidence="9">
    <location>
        <begin position="588"/>
        <end position="629"/>
    </location>
</feature>
<evidence type="ECO:0000256" key="8">
    <source>
        <dbReference type="PROSITE-ProRule" id="PRU00192"/>
    </source>
</evidence>
<dbReference type="GO" id="GO:0003676">
    <property type="term" value="F:nucleic acid binding"/>
    <property type="evidence" value="ECO:0007669"/>
    <property type="project" value="InterPro"/>
</dbReference>
<dbReference type="SMART" id="SM00320">
    <property type="entry name" value="WD40"/>
    <property type="match status" value="8"/>
</dbReference>
<dbReference type="InterPro" id="IPR014014">
    <property type="entry name" value="RNA_helicase_DEAD_Q_motif"/>
</dbReference>
<comment type="caution">
    <text evidence="16">The sequence shown here is derived from an EMBL/GenBank/DDBJ whole genome shotgun (WGS) entry which is preliminary data.</text>
</comment>
<proteinExistence type="predicted"/>
<evidence type="ECO:0000256" key="10">
    <source>
        <dbReference type="PROSITE-ProRule" id="PRU00552"/>
    </source>
</evidence>
<evidence type="ECO:0000256" key="1">
    <source>
        <dbReference type="ARBA" id="ARBA00022443"/>
    </source>
</evidence>
<feature type="region of interest" description="Disordered" evidence="11">
    <location>
        <begin position="1575"/>
        <end position="1623"/>
    </location>
</feature>
<evidence type="ECO:0000256" key="3">
    <source>
        <dbReference type="ARBA" id="ARBA00022737"/>
    </source>
</evidence>
<dbReference type="PANTHER" id="PTHR13720">
    <property type="entry name" value="WD-40 REPEAT PROTEIN"/>
    <property type="match status" value="1"/>
</dbReference>
<feature type="repeat" description="WD" evidence="9">
    <location>
        <begin position="458"/>
        <end position="499"/>
    </location>
</feature>
<dbReference type="SUPFAM" id="SSF50978">
    <property type="entry name" value="WD40 repeat-like"/>
    <property type="match status" value="1"/>
</dbReference>
<dbReference type="GO" id="GO:0003724">
    <property type="term" value="F:RNA helicase activity"/>
    <property type="evidence" value="ECO:0007669"/>
    <property type="project" value="InterPro"/>
</dbReference>
<evidence type="ECO:0000256" key="4">
    <source>
        <dbReference type="ARBA" id="ARBA00022741"/>
    </source>
</evidence>
<dbReference type="EMBL" id="LNFO01003190">
    <property type="protein sequence ID" value="KUF83564.1"/>
    <property type="molecule type" value="Genomic_DNA"/>
</dbReference>
<dbReference type="Gene3D" id="3.40.50.300">
    <property type="entry name" value="P-loop containing nucleotide triphosphate hydrolases"/>
    <property type="match status" value="2"/>
</dbReference>
<dbReference type="Gene3D" id="2.130.10.10">
    <property type="entry name" value="YVTN repeat-like/Quinoprotein amine dehydrogenase"/>
    <property type="match status" value="4"/>
</dbReference>
<dbReference type="PROSITE" id="PS51194">
    <property type="entry name" value="HELICASE_CTER"/>
    <property type="match status" value="1"/>
</dbReference>
<dbReference type="Pfam" id="PF00270">
    <property type="entry name" value="DEAD"/>
    <property type="match status" value="1"/>
</dbReference>
<feature type="domain" description="DEAD-box RNA helicase Q" evidence="15">
    <location>
        <begin position="1112"/>
        <end position="1140"/>
    </location>
</feature>
<dbReference type="SMART" id="SM00487">
    <property type="entry name" value="DEXDc"/>
    <property type="match status" value="1"/>
</dbReference>
<evidence type="ECO:0000256" key="7">
    <source>
        <dbReference type="ARBA" id="ARBA00022840"/>
    </source>
</evidence>
<dbReference type="CDD" id="cd00174">
    <property type="entry name" value="SH3"/>
    <property type="match status" value="1"/>
</dbReference>
<dbReference type="PROSITE" id="PS50294">
    <property type="entry name" value="WD_REPEATS_REGION"/>
    <property type="match status" value="1"/>
</dbReference>
<dbReference type="PROSITE" id="PS51195">
    <property type="entry name" value="Q_MOTIF"/>
    <property type="match status" value="1"/>
</dbReference>
<dbReference type="Pfam" id="PF23414">
    <property type="entry name" value="Beta-prop_EML_2"/>
    <property type="match status" value="1"/>
</dbReference>
<feature type="repeat" description="WD" evidence="9">
    <location>
        <begin position="732"/>
        <end position="763"/>
    </location>
</feature>
<organism evidence="16 17">
    <name type="scientific">Phytophthora nicotianae</name>
    <name type="common">Potato buckeye rot agent</name>
    <name type="synonym">Phytophthora parasitica</name>
    <dbReference type="NCBI Taxonomy" id="4792"/>
    <lineage>
        <taxon>Eukaryota</taxon>
        <taxon>Sar</taxon>
        <taxon>Stramenopiles</taxon>
        <taxon>Oomycota</taxon>
        <taxon>Peronosporomycetes</taxon>
        <taxon>Peronosporales</taxon>
        <taxon>Peronosporaceae</taxon>
        <taxon>Phytophthora</taxon>
    </lineage>
</organism>
<feature type="domain" description="Helicase ATP-binding" evidence="13">
    <location>
        <begin position="1143"/>
        <end position="1333"/>
    </location>
</feature>
<dbReference type="SUPFAM" id="SSF52540">
    <property type="entry name" value="P-loop containing nucleoside triphosphate hydrolases"/>
    <property type="match status" value="1"/>
</dbReference>
<dbReference type="Gene3D" id="2.30.30.40">
    <property type="entry name" value="SH3 Domains"/>
    <property type="match status" value="1"/>
</dbReference>
<feature type="compositionally biased region" description="Polar residues" evidence="11">
    <location>
        <begin position="991"/>
        <end position="1000"/>
    </location>
</feature>
<feature type="repeat" description="WD" evidence="9">
    <location>
        <begin position="864"/>
        <end position="906"/>
    </location>
</feature>
<evidence type="ECO:0000256" key="2">
    <source>
        <dbReference type="ARBA" id="ARBA00022574"/>
    </source>
</evidence>
<reference evidence="16 17" key="1">
    <citation type="submission" date="2015-11" db="EMBL/GenBank/DDBJ databases">
        <title>Genomes and virulence difference between two physiological races of Phytophthora nicotianae.</title>
        <authorList>
            <person name="Liu H."/>
            <person name="Ma X."/>
            <person name="Yu H."/>
            <person name="Fang D."/>
            <person name="Li Y."/>
            <person name="Wang X."/>
            <person name="Wang W."/>
            <person name="Dong Y."/>
            <person name="Xiao B."/>
        </authorList>
    </citation>
    <scope>NUCLEOTIDE SEQUENCE [LARGE SCALE GENOMIC DNA]</scope>
    <source>
        <strain evidence="17">race 0</strain>
    </source>
</reference>
<dbReference type="GO" id="GO:0016787">
    <property type="term" value="F:hydrolase activity"/>
    <property type="evidence" value="ECO:0007669"/>
    <property type="project" value="UniProtKB-KW"/>
</dbReference>
<dbReference type="InterPro" id="IPR011545">
    <property type="entry name" value="DEAD/DEAH_box_helicase_dom"/>
</dbReference>